<reference evidence="1" key="1">
    <citation type="submission" date="2014-11" db="EMBL/GenBank/DDBJ databases">
        <authorList>
            <person name="Amaro Gonzalez C."/>
        </authorList>
    </citation>
    <scope>NUCLEOTIDE SEQUENCE</scope>
</reference>
<protein>
    <submittedName>
        <fullName evidence="1">Uncharacterized protein</fullName>
    </submittedName>
</protein>
<dbReference type="EMBL" id="GBXM01026682">
    <property type="protein sequence ID" value="JAH81895.1"/>
    <property type="molecule type" value="Transcribed_RNA"/>
</dbReference>
<organism evidence="1">
    <name type="scientific">Anguilla anguilla</name>
    <name type="common">European freshwater eel</name>
    <name type="synonym">Muraena anguilla</name>
    <dbReference type="NCBI Taxonomy" id="7936"/>
    <lineage>
        <taxon>Eukaryota</taxon>
        <taxon>Metazoa</taxon>
        <taxon>Chordata</taxon>
        <taxon>Craniata</taxon>
        <taxon>Vertebrata</taxon>
        <taxon>Euteleostomi</taxon>
        <taxon>Actinopterygii</taxon>
        <taxon>Neopterygii</taxon>
        <taxon>Teleostei</taxon>
        <taxon>Anguilliformes</taxon>
        <taxon>Anguillidae</taxon>
        <taxon>Anguilla</taxon>
    </lineage>
</organism>
<proteinExistence type="predicted"/>
<name>A0A0E9VX68_ANGAN</name>
<sequence length="12" mass="1484">MTLKLRHSNRMP</sequence>
<reference evidence="1" key="2">
    <citation type="journal article" date="2015" name="Fish Shellfish Immunol.">
        <title>Early steps in the European eel (Anguilla anguilla)-Vibrio vulnificus interaction in the gills: Role of the RtxA13 toxin.</title>
        <authorList>
            <person name="Callol A."/>
            <person name="Pajuelo D."/>
            <person name="Ebbesson L."/>
            <person name="Teles M."/>
            <person name="MacKenzie S."/>
            <person name="Amaro C."/>
        </authorList>
    </citation>
    <scope>NUCLEOTIDE SEQUENCE</scope>
</reference>
<accession>A0A0E9VX68</accession>
<evidence type="ECO:0000313" key="1">
    <source>
        <dbReference type="EMBL" id="JAH81895.1"/>
    </source>
</evidence>